<evidence type="ECO:0000256" key="1">
    <source>
        <dbReference type="SAM" id="MobiDB-lite"/>
    </source>
</evidence>
<gene>
    <name evidence="2" type="ordered locus">Jden_1857</name>
</gene>
<feature type="compositionally biased region" description="Low complexity" evidence="1">
    <location>
        <begin position="149"/>
        <end position="165"/>
    </location>
</feature>
<dbReference type="eggNOG" id="ENOG5032RR4">
    <property type="taxonomic scope" value="Bacteria"/>
</dbReference>
<evidence type="ECO:0000313" key="3">
    <source>
        <dbReference type="Proteomes" id="UP000000628"/>
    </source>
</evidence>
<dbReference type="Pfam" id="PF12005">
    <property type="entry name" value="DUF3499"/>
    <property type="match status" value="1"/>
</dbReference>
<dbReference type="HOGENOM" id="CLU_095649_0_1_11"/>
<dbReference type="EMBL" id="CP001706">
    <property type="protein sequence ID" value="ACV09500.1"/>
    <property type="molecule type" value="Genomic_DNA"/>
</dbReference>
<reference evidence="2 3" key="1">
    <citation type="journal article" date="2009" name="Stand. Genomic Sci.">
        <title>Complete genome sequence of Jonesia denitrificans type strain (Prevot 55134).</title>
        <authorList>
            <person name="Pukall R."/>
            <person name="Gehrich-Schroter G."/>
            <person name="Lapidus A."/>
            <person name="Nolan M."/>
            <person name="Glavina Del Rio T."/>
            <person name="Lucas S."/>
            <person name="Chen F."/>
            <person name="Tice H."/>
            <person name="Pitluck S."/>
            <person name="Cheng J.F."/>
            <person name="Copeland A."/>
            <person name="Saunders E."/>
            <person name="Brettin T."/>
            <person name="Detter J.C."/>
            <person name="Bruce D."/>
            <person name="Goodwin L."/>
            <person name="Pati A."/>
            <person name="Ivanova N."/>
            <person name="Mavromatis K."/>
            <person name="Ovchinnikova G."/>
            <person name="Chen A."/>
            <person name="Palaniappan K."/>
            <person name="Land M."/>
            <person name="Hauser L."/>
            <person name="Chang Y.J."/>
            <person name="Jeffries C.D."/>
            <person name="Chain P."/>
            <person name="Goker M."/>
            <person name="Bristow J."/>
            <person name="Eisen J.A."/>
            <person name="Markowitz V."/>
            <person name="Hugenholtz P."/>
            <person name="Kyrpides N.C."/>
            <person name="Klenk H.P."/>
            <person name="Han C."/>
        </authorList>
    </citation>
    <scope>NUCLEOTIDE SEQUENCE [LARGE SCALE GENOMIC DNA]</scope>
    <source>
        <strain evidence="3">ATCC 14870 / DSM 20603 / BCRC 15368 / CIP 55.134 / JCM 11481 / NBRC 15587 / NCTC 10816 / Prevot 55134</strain>
    </source>
</reference>
<evidence type="ECO:0008006" key="4">
    <source>
        <dbReference type="Google" id="ProtNLM"/>
    </source>
</evidence>
<sequence length="254" mass="26571">MRRVVVRVWVKQGYISGVPVSRQCSRTACSRDAVATLTYVYSDSTVVVGPLAVAAEPHSYDLCEEHASRLTAPRGWEVVRVVAPSGREVDKGAVQSRQAHPAGGSRSRDGARAVAVDAVEERRREISRPLHAPRDDWAVLADVVSSASEGGVSAATPASPQTSASLRARGVPAGSGSVDAPGRGVAPVPYPGGRRPAWAGEPSVSPRLPVGASEPVPAPPRHAADPEPVQEGEIRRRGHLRVLRGDAGAPTPPV</sequence>
<proteinExistence type="predicted"/>
<name>C7QZU2_JONDD</name>
<dbReference type="Proteomes" id="UP000000628">
    <property type="component" value="Chromosome"/>
</dbReference>
<keyword evidence="3" id="KW-1185">Reference proteome</keyword>
<dbReference type="AlphaFoldDB" id="C7QZU2"/>
<dbReference type="STRING" id="471856.Jden_1857"/>
<feature type="region of interest" description="Disordered" evidence="1">
    <location>
        <begin position="89"/>
        <end position="112"/>
    </location>
</feature>
<dbReference type="KEGG" id="jde:Jden_1857"/>
<accession>C7QZU2</accession>
<organism evidence="2 3">
    <name type="scientific">Jonesia denitrificans (strain ATCC 14870 / DSM 20603 / BCRC 15368 / CIP 55.134 / JCM 11481 / NBRC 15587 / NCTC 10816 / Prevot 55134)</name>
    <name type="common">Listeria denitrificans</name>
    <dbReference type="NCBI Taxonomy" id="471856"/>
    <lineage>
        <taxon>Bacteria</taxon>
        <taxon>Bacillati</taxon>
        <taxon>Actinomycetota</taxon>
        <taxon>Actinomycetes</taxon>
        <taxon>Micrococcales</taxon>
        <taxon>Jonesiaceae</taxon>
        <taxon>Jonesia</taxon>
    </lineage>
</organism>
<protein>
    <recommendedName>
        <fullName evidence="4">DUF3499 domain-containing protein</fullName>
    </recommendedName>
</protein>
<feature type="region of interest" description="Disordered" evidence="1">
    <location>
        <begin position="149"/>
        <end position="254"/>
    </location>
</feature>
<dbReference type="InterPro" id="IPR021888">
    <property type="entry name" value="DUF3499"/>
</dbReference>
<evidence type="ECO:0000313" key="2">
    <source>
        <dbReference type="EMBL" id="ACV09500.1"/>
    </source>
</evidence>